<proteinExistence type="predicted"/>
<dbReference type="EMBL" id="CP002159">
    <property type="protein sequence ID" value="ADL55273.1"/>
    <property type="molecule type" value="Genomic_DNA"/>
</dbReference>
<dbReference type="Pfam" id="PF00027">
    <property type="entry name" value="cNMP_binding"/>
    <property type="match status" value="1"/>
</dbReference>
<sequence>MLFFDLFRHDPEFIEIQQGGALFNEGDQGQQMYVLIEGRAHISIKGVHFEECRAGTFVGEMAVIDGSPRYATVSAITNCKFVVIDAKRFHYLVDESPGFAIDVMRVMAQRLKNCDLRIIEQAHLGLGVQAAH</sequence>
<dbReference type="AlphaFoldDB" id="D9SFH6"/>
<dbReference type="OrthoDB" id="6881322at2"/>
<dbReference type="InterPro" id="IPR014710">
    <property type="entry name" value="RmlC-like_jellyroll"/>
</dbReference>
<feature type="domain" description="Cyclic nucleotide-binding" evidence="1">
    <location>
        <begin position="13"/>
        <end position="93"/>
    </location>
</feature>
<organism evidence="2 3">
    <name type="scientific">Gallionella capsiferriformans (strain ES-2)</name>
    <name type="common">Gallionella ferruginea capsiferriformans (strain ES-2)</name>
    <dbReference type="NCBI Taxonomy" id="395494"/>
    <lineage>
        <taxon>Bacteria</taxon>
        <taxon>Pseudomonadati</taxon>
        <taxon>Pseudomonadota</taxon>
        <taxon>Betaproteobacteria</taxon>
        <taxon>Nitrosomonadales</taxon>
        <taxon>Gallionellaceae</taxon>
        <taxon>Gallionella</taxon>
    </lineage>
</organism>
<dbReference type="STRING" id="395494.Galf_1245"/>
<reference evidence="2 3" key="1">
    <citation type="submission" date="2010-08" db="EMBL/GenBank/DDBJ databases">
        <title>Complete sequence of Gallionella capsiferriformans ES-2.</title>
        <authorList>
            <consortium name="US DOE Joint Genome Institute"/>
            <person name="Lucas S."/>
            <person name="Copeland A."/>
            <person name="Lapidus A."/>
            <person name="Cheng J.-F."/>
            <person name="Bruce D."/>
            <person name="Goodwin L."/>
            <person name="Pitluck S."/>
            <person name="Chertkov O."/>
            <person name="Davenport K.W."/>
            <person name="Detter J.C."/>
            <person name="Han C."/>
            <person name="Tapia R."/>
            <person name="Land M."/>
            <person name="Hauser L."/>
            <person name="Chang Y.-J."/>
            <person name="Jeffries C."/>
            <person name="Kyrpides N."/>
            <person name="Ivanova N."/>
            <person name="Mikhailova N."/>
            <person name="Shelobolina E.S."/>
            <person name="Picardal F."/>
            <person name="Roden E."/>
            <person name="Emerson D."/>
            <person name="Woyke T."/>
        </authorList>
    </citation>
    <scope>NUCLEOTIDE SEQUENCE [LARGE SCALE GENOMIC DNA]</scope>
    <source>
        <strain evidence="2 3">ES-2</strain>
    </source>
</reference>
<gene>
    <name evidence="2" type="ordered locus">Galf_1245</name>
</gene>
<dbReference type="eggNOG" id="COG0664">
    <property type="taxonomic scope" value="Bacteria"/>
</dbReference>
<evidence type="ECO:0000313" key="2">
    <source>
        <dbReference type="EMBL" id="ADL55273.1"/>
    </source>
</evidence>
<dbReference type="InterPro" id="IPR018490">
    <property type="entry name" value="cNMP-bd_dom_sf"/>
</dbReference>
<protein>
    <submittedName>
        <fullName evidence="2">Putative transcriptional regulator, Crp/Fnr family</fullName>
    </submittedName>
</protein>
<accession>D9SFH6</accession>
<evidence type="ECO:0000313" key="3">
    <source>
        <dbReference type="Proteomes" id="UP000001235"/>
    </source>
</evidence>
<dbReference type="SMART" id="SM00100">
    <property type="entry name" value="cNMP"/>
    <property type="match status" value="1"/>
</dbReference>
<dbReference type="PANTHER" id="PTHR23011:SF28">
    <property type="entry name" value="CYCLIC NUCLEOTIDE-BINDING DOMAIN CONTAINING PROTEIN"/>
    <property type="match status" value="1"/>
</dbReference>
<evidence type="ECO:0000259" key="1">
    <source>
        <dbReference type="PROSITE" id="PS50042"/>
    </source>
</evidence>
<name>D9SFH6_GALCS</name>
<dbReference type="PROSITE" id="PS50042">
    <property type="entry name" value="CNMP_BINDING_3"/>
    <property type="match status" value="1"/>
</dbReference>
<dbReference type="InterPro" id="IPR000595">
    <property type="entry name" value="cNMP-bd_dom"/>
</dbReference>
<dbReference type="RefSeq" id="WP_013293212.1">
    <property type="nucleotide sequence ID" value="NC_014394.1"/>
</dbReference>
<dbReference type="Proteomes" id="UP000001235">
    <property type="component" value="Chromosome"/>
</dbReference>
<dbReference type="PANTHER" id="PTHR23011">
    <property type="entry name" value="CYCLIC NUCLEOTIDE-BINDING DOMAIN CONTAINING PROTEIN"/>
    <property type="match status" value="1"/>
</dbReference>
<dbReference type="Gene3D" id="2.60.120.10">
    <property type="entry name" value="Jelly Rolls"/>
    <property type="match status" value="1"/>
</dbReference>
<dbReference type="CDD" id="cd00038">
    <property type="entry name" value="CAP_ED"/>
    <property type="match status" value="1"/>
</dbReference>
<dbReference type="HOGENOM" id="CLU_075053_16_4_4"/>
<keyword evidence="3" id="KW-1185">Reference proteome</keyword>
<dbReference type="SUPFAM" id="SSF51206">
    <property type="entry name" value="cAMP-binding domain-like"/>
    <property type="match status" value="1"/>
</dbReference>
<dbReference type="KEGG" id="gca:Galf_1245"/>